<dbReference type="RefSeq" id="WP_211532733.1">
    <property type="nucleotide sequence ID" value="NZ_CP058560.1"/>
</dbReference>
<dbReference type="OrthoDB" id="80482at2157"/>
<dbReference type="GeneID" id="64820779"/>
<evidence type="ECO:0000313" key="2">
    <source>
        <dbReference type="Proteomes" id="UP000681041"/>
    </source>
</evidence>
<gene>
    <name evidence="1" type="ORF">HYG87_08400</name>
</gene>
<dbReference type="EMBL" id="CP058560">
    <property type="protein sequence ID" value="QUH23777.1"/>
    <property type="molecule type" value="Genomic_DNA"/>
</dbReference>
<evidence type="ECO:0000313" key="1">
    <source>
        <dbReference type="EMBL" id="QUH23777.1"/>
    </source>
</evidence>
<proteinExistence type="predicted"/>
<keyword evidence="2" id="KW-1185">Reference proteome</keyword>
<accession>A0A8T8K6W6</accession>
<dbReference type="AlphaFoldDB" id="A0A8T8K6W6"/>
<sequence length="77" mass="8888">MGVLWVTMKDITGKSYKYSTAGRKNALSIVITEDKITIGLERGEDKIPTSKVFLKSNLIFYEYTSDHLQQKRIQSRF</sequence>
<organism evidence="1 2">
    <name type="scientific">Methanobacterium alkalithermotolerans</name>
    <dbReference type="NCBI Taxonomy" id="2731220"/>
    <lineage>
        <taxon>Archaea</taxon>
        <taxon>Methanobacteriati</taxon>
        <taxon>Methanobacteriota</taxon>
        <taxon>Methanomada group</taxon>
        <taxon>Methanobacteria</taxon>
        <taxon>Methanobacteriales</taxon>
        <taxon>Methanobacteriaceae</taxon>
        <taxon>Methanobacterium</taxon>
    </lineage>
</organism>
<protein>
    <submittedName>
        <fullName evidence="1">Uncharacterized protein</fullName>
    </submittedName>
</protein>
<name>A0A8T8K6W6_9EURY</name>
<dbReference type="Proteomes" id="UP000681041">
    <property type="component" value="Chromosome"/>
</dbReference>
<dbReference type="KEGG" id="meme:HYG87_08400"/>
<reference evidence="1" key="1">
    <citation type="submission" date="2020-07" db="EMBL/GenBank/DDBJ databases">
        <title>Methanobacterium. sp. MethCan genome.</title>
        <authorList>
            <person name="Postec A."/>
            <person name="Quemeneur M."/>
        </authorList>
    </citation>
    <scope>NUCLEOTIDE SEQUENCE</scope>
    <source>
        <strain evidence="1">MethCAN</strain>
    </source>
</reference>